<accession>A0A061EUA1</accession>
<dbReference type="GO" id="GO:0003676">
    <property type="term" value="F:nucleic acid binding"/>
    <property type="evidence" value="ECO:0007669"/>
    <property type="project" value="InterPro"/>
</dbReference>
<dbReference type="PANTHER" id="PTHR46890:SF49">
    <property type="entry name" value="RNA-DIRECTED DNA POLYMERASE"/>
    <property type="match status" value="1"/>
</dbReference>
<dbReference type="InterPro" id="IPR052343">
    <property type="entry name" value="Retrotransposon-Effector_Assoc"/>
</dbReference>
<name>A0A061EUA1_THECC</name>
<feature type="region of interest" description="Disordered" evidence="1">
    <location>
        <begin position="451"/>
        <end position="494"/>
    </location>
</feature>
<dbReference type="AlphaFoldDB" id="A0A061EUA1"/>
<dbReference type="Gramene" id="EOY08208">
    <property type="protein sequence ID" value="EOY08208"/>
    <property type="gene ID" value="TCM_022551"/>
</dbReference>
<dbReference type="InterPro" id="IPR035979">
    <property type="entry name" value="RBD_domain_sf"/>
</dbReference>
<sequence>MRDHRHRHENSRHFVRTGRDKIGGKFTRAARFNDRTNQWRWSREEMERWRNRLFTVFVGNLLDVYLPKTKNRGIAKSAFVRYRNEWELWRAINVGKRVTIKGRSLVVKVADIARNRVEGIKEKVGPRSYRDVLRARVNDNYSVEQRPNREEDKADVTTEFVVACKESKKVSERLKELAWKMREQKDGNQAASFKSWTECSVQIAEAENDWLKSSAVGRPRAGFSPEEIQREIFDTWFEDIRPYHEWMEERRVLVWVRLEDILLHLWQKSFFQAIVKITSKLKITLLNRVSVEGVNYWIRAFTIGIAGFINADSANNKSTMEKRKNGIAEHMVLSPAEEEEAYSDSSKEHGGVEKFLNLEKKRENKEVLKENKGVGLSTGSGPRKINKLNAEDKRKMIKEVRAKQGLGEMKPNSCEVEGSKMNTMLKARTNTVVGSEARRLNSDNRFTVLRGGEVKHKDEDGRNGKEGGATVKDSVLKSVEKQSSGKKRPVQEKRVKFDDATEEVVQPRELILKKDKGLRKDEKKRALWKLIKAEKPSMVFIQETKMESITGSLFDRLWRGDEVEGKVVEVEGRSSGILSLWQKKFFKLKECKTERNFIMLIGRVNGIDYRCGFINIYAFNDKGKRKELWDELNELMSNMEVWWIIRGDFNTVRFEDEQIGTGNVGRSSAQFDEFINYTGLVDLPLKGAKYTWCNNWQAVAFSKLDRVLIDRDSKEMIRIVTEEEVWQTVNNCDGRKAPGPDGYNMNFFKKQWRIVKGKVMEFVNHFFTMGKLEPGINNSFITLIPKVRNPVEMKDYRPINLVGIFYKIMAKILANKIKVVIDGMVGNNQFAFMEGRQLTNAVLVANELIDLIKKEKTNDTMIFYYLNLDQIRNIKKVLRIFQSMSGLKKNFAKNSLMGIDMELDIMEEWAKMIGCKNESLPSSYLRLPLGANHRSKQAAVKRELVKKGIINSADAFCPLCNDFIETVDHLFVGCKSVTSLWYDWCKEWGLAWTVWIGKNEVVFHNKVWDKELIWELIKLRVAMWVNVRWHDTTSSIIDIYRYPAVSQPDTLLELVTTAAMFR</sequence>
<dbReference type="PANTHER" id="PTHR46890">
    <property type="entry name" value="NON-LTR RETROLELEMENT REVERSE TRANSCRIPTASE-LIKE PROTEIN-RELATED"/>
    <property type="match status" value="1"/>
</dbReference>
<dbReference type="SUPFAM" id="SSF56219">
    <property type="entry name" value="DNase I-like"/>
    <property type="match status" value="1"/>
</dbReference>
<dbReference type="HOGENOM" id="CLU_289090_0_0_1"/>
<dbReference type="Proteomes" id="UP000026915">
    <property type="component" value="Chromosome 5"/>
</dbReference>
<keyword evidence="3" id="KW-1185">Reference proteome</keyword>
<dbReference type="Gene3D" id="3.60.10.10">
    <property type="entry name" value="Endonuclease/exonuclease/phosphatase"/>
    <property type="match status" value="1"/>
</dbReference>
<dbReference type="InParanoid" id="A0A061EUA1"/>
<evidence type="ECO:0000256" key="1">
    <source>
        <dbReference type="SAM" id="MobiDB-lite"/>
    </source>
</evidence>
<dbReference type="eggNOG" id="KOG1075">
    <property type="taxonomic scope" value="Eukaryota"/>
</dbReference>
<reference evidence="2 3" key="1">
    <citation type="journal article" date="2013" name="Genome Biol.">
        <title>The genome sequence of the most widely cultivated cacao type and its use to identify candidate genes regulating pod color.</title>
        <authorList>
            <person name="Motamayor J.C."/>
            <person name="Mockaitis K."/>
            <person name="Schmutz J."/>
            <person name="Haiminen N."/>
            <person name="Iii D.L."/>
            <person name="Cornejo O."/>
            <person name="Findley S.D."/>
            <person name="Zheng P."/>
            <person name="Utro F."/>
            <person name="Royaert S."/>
            <person name="Saski C."/>
            <person name="Jenkins J."/>
            <person name="Podicheti R."/>
            <person name="Zhao M."/>
            <person name="Scheffler B.E."/>
            <person name="Stack J.C."/>
            <person name="Feltus F.A."/>
            <person name="Mustiga G.M."/>
            <person name="Amores F."/>
            <person name="Phillips W."/>
            <person name="Marelli J.P."/>
            <person name="May G.D."/>
            <person name="Shapiro H."/>
            <person name="Ma J."/>
            <person name="Bustamante C.D."/>
            <person name="Schnell R.J."/>
            <person name="Main D."/>
            <person name="Gilbert D."/>
            <person name="Parida L."/>
            <person name="Kuhn D.N."/>
        </authorList>
    </citation>
    <scope>NUCLEOTIDE SEQUENCE [LARGE SCALE GENOMIC DNA]</scope>
    <source>
        <strain evidence="3">cv. Matina 1-6</strain>
    </source>
</reference>
<evidence type="ECO:0000313" key="3">
    <source>
        <dbReference type="Proteomes" id="UP000026915"/>
    </source>
</evidence>
<evidence type="ECO:0000313" key="2">
    <source>
        <dbReference type="EMBL" id="EOY08208.1"/>
    </source>
</evidence>
<organism evidence="2 3">
    <name type="scientific">Theobroma cacao</name>
    <name type="common">Cacao</name>
    <name type="synonym">Cocoa</name>
    <dbReference type="NCBI Taxonomy" id="3641"/>
    <lineage>
        <taxon>Eukaryota</taxon>
        <taxon>Viridiplantae</taxon>
        <taxon>Streptophyta</taxon>
        <taxon>Embryophyta</taxon>
        <taxon>Tracheophyta</taxon>
        <taxon>Spermatophyta</taxon>
        <taxon>Magnoliopsida</taxon>
        <taxon>eudicotyledons</taxon>
        <taxon>Gunneridae</taxon>
        <taxon>Pentapetalae</taxon>
        <taxon>rosids</taxon>
        <taxon>malvids</taxon>
        <taxon>Malvales</taxon>
        <taxon>Malvaceae</taxon>
        <taxon>Byttnerioideae</taxon>
        <taxon>Theobroma</taxon>
    </lineage>
</organism>
<gene>
    <name evidence="2" type="ORF">TCM_022551</name>
</gene>
<dbReference type="InterPro" id="IPR036691">
    <property type="entry name" value="Endo/exonu/phosph_ase_sf"/>
</dbReference>
<feature type="compositionally biased region" description="Basic and acidic residues" evidence="1">
    <location>
        <begin position="452"/>
        <end position="465"/>
    </location>
</feature>
<dbReference type="EMBL" id="CM001883">
    <property type="protein sequence ID" value="EOY08208.1"/>
    <property type="molecule type" value="Genomic_DNA"/>
</dbReference>
<dbReference type="SUPFAM" id="SSF54928">
    <property type="entry name" value="RNA-binding domain, RBD"/>
    <property type="match status" value="1"/>
</dbReference>
<proteinExistence type="predicted"/>
<protein>
    <submittedName>
        <fullName evidence="2">Uncharacterized protein</fullName>
    </submittedName>
</protein>